<evidence type="ECO:0000256" key="5">
    <source>
        <dbReference type="ARBA" id="ARBA00023136"/>
    </source>
</evidence>
<evidence type="ECO:0000256" key="2">
    <source>
        <dbReference type="ARBA" id="ARBA00010663"/>
    </source>
</evidence>
<dbReference type="InterPro" id="IPR017452">
    <property type="entry name" value="GPCR_Rhodpsn_7TM"/>
</dbReference>
<dbReference type="Proteomes" id="UP001153737">
    <property type="component" value="Chromosome 4"/>
</dbReference>
<evidence type="ECO:0000313" key="8">
    <source>
        <dbReference type="EMBL" id="CAH1164279.1"/>
    </source>
</evidence>
<evidence type="ECO:0000256" key="4">
    <source>
        <dbReference type="ARBA" id="ARBA00022989"/>
    </source>
</evidence>
<proteinExistence type="inferred from homology"/>
<feature type="transmembrane region" description="Helical" evidence="6">
    <location>
        <begin position="215"/>
        <end position="232"/>
    </location>
</feature>
<evidence type="ECO:0000259" key="7">
    <source>
        <dbReference type="PROSITE" id="PS50262"/>
    </source>
</evidence>
<name>A0A9P0GNQ6_PHACE</name>
<reference evidence="8" key="1">
    <citation type="submission" date="2022-01" db="EMBL/GenBank/DDBJ databases">
        <authorList>
            <person name="King R."/>
        </authorList>
    </citation>
    <scope>NUCLEOTIDE SEQUENCE</scope>
</reference>
<reference evidence="8" key="2">
    <citation type="submission" date="2022-10" db="EMBL/GenBank/DDBJ databases">
        <authorList>
            <consortium name="ENA_rothamsted_submissions"/>
            <consortium name="culmorum"/>
            <person name="King R."/>
        </authorList>
    </citation>
    <scope>NUCLEOTIDE SEQUENCE</scope>
</reference>
<accession>A0A9P0GNQ6</accession>
<dbReference type="PROSITE" id="PS50262">
    <property type="entry name" value="G_PROTEIN_RECEP_F1_2"/>
    <property type="match status" value="1"/>
</dbReference>
<protein>
    <recommendedName>
        <fullName evidence="7">G-protein coupled receptors family 1 profile domain-containing protein</fullName>
    </recommendedName>
</protein>
<dbReference type="Pfam" id="PF00001">
    <property type="entry name" value="7tm_1"/>
    <property type="match status" value="1"/>
</dbReference>
<gene>
    <name evidence="8" type="ORF">PHAECO_LOCUS7934</name>
</gene>
<dbReference type="AlphaFoldDB" id="A0A9P0GNQ6"/>
<feature type="transmembrane region" description="Helical" evidence="6">
    <location>
        <begin position="269"/>
        <end position="294"/>
    </location>
</feature>
<organism evidence="8 9">
    <name type="scientific">Phaedon cochleariae</name>
    <name type="common">Mustard beetle</name>
    <dbReference type="NCBI Taxonomy" id="80249"/>
    <lineage>
        <taxon>Eukaryota</taxon>
        <taxon>Metazoa</taxon>
        <taxon>Ecdysozoa</taxon>
        <taxon>Arthropoda</taxon>
        <taxon>Hexapoda</taxon>
        <taxon>Insecta</taxon>
        <taxon>Pterygota</taxon>
        <taxon>Neoptera</taxon>
        <taxon>Endopterygota</taxon>
        <taxon>Coleoptera</taxon>
        <taxon>Polyphaga</taxon>
        <taxon>Cucujiformia</taxon>
        <taxon>Chrysomeloidea</taxon>
        <taxon>Chrysomelidae</taxon>
        <taxon>Chrysomelinae</taxon>
        <taxon>Chrysomelini</taxon>
        <taxon>Phaedon</taxon>
    </lineage>
</organism>
<dbReference type="GO" id="GO:0016020">
    <property type="term" value="C:membrane"/>
    <property type="evidence" value="ECO:0007669"/>
    <property type="project" value="UniProtKB-SubCell"/>
</dbReference>
<dbReference type="EMBL" id="OU896710">
    <property type="protein sequence ID" value="CAH1164279.1"/>
    <property type="molecule type" value="Genomic_DNA"/>
</dbReference>
<feature type="transmembrane region" description="Helical" evidence="6">
    <location>
        <begin position="6"/>
        <end position="30"/>
    </location>
</feature>
<comment type="similarity">
    <text evidence="2">Belongs to the G-protein coupled receptor 1 family.</text>
</comment>
<evidence type="ECO:0000256" key="1">
    <source>
        <dbReference type="ARBA" id="ARBA00004370"/>
    </source>
</evidence>
<keyword evidence="9" id="KW-1185">Reference proteome</keyword>
<dbReference type="SUPFAM" id="SSF81321">
    <property type="entry name" value="Family A G protein-coupled receptor-like"/>
    <property type="match status" value="1"/>
</dbReference>
<dbReference type="PANTHER" id="PTHR46641:SF25">
    <property type="entry name" value="CNMAMIDE RECEPTOR-RELATED"/>
    <property type="match status" value="1"/>
</dbReference>
<keyword evidence="3 6" id="KW-0812">Transmembrane</keyword>
<feature type="transmembrane region" description="Helical" evidence="6">
    <location>
        <begin position="82"/>
        <end position="108"/>
    </location>
</feature>
<feature type="transmembrane region" description="Helical" evidence="6">
    <location>
        <begin position="129"/>
        <end position="150"/>
    </location>
</feature>
<feature type="transmembrane region" description="Helical" evidence="6">
    <location>
        <begin position="170"/>
        <end position="194"/>
    </location>
</feature>
<evidence type="ECO:0000256" key="3">
    <source>
        <dbReference type="ARBA" id="ARBA00022692"/>
    </source>
</evidence>
<dbReference type="CDD" id="cd14978">
    <property type="entry name" value="7tmA_FMRFamide_R-like"/>
    <property type="match status" value="1"/>
</dbReference>
<keyword evidence="5 6" id="KW-0472">Membrane</keyword>
<dbReference type="InterPro" id="IPR000276">
    <property type="entry name" value="GPCR_Rhodpsn"/>
</dbReference>
<evidence type="ECO:0000313" key="9">
    <source>
        <dbReference type="Proteomes" id="UP001153737"/>
    </source>
</evidence>
<dbReference type="InterPro" id="IPR052954">
    <property type="entry name" value="GPCR-Ligand_Int"/>
</dbReference>
<comment type="subcellular location">
    <subcellularLocation>
        <location evidence="1">Membrane</location>
    </subcellularLocation>
</comment>
<dbReference type="PRINTS" id="PR00237">
    <property type="entry name" value="GPCRRHODOPSN"/>
</dbReference>
<feature type="domain" description="G-protein coupled receptors family 1 profile" evidence="7">
    <location>
        <begin position="25"/>
        <end position="282"/>
    </location>
</feature>
<dbReference type="PANTHER" id="PTHR46641">
    <property type="entry name" value="FMRFAMIDE RECEPTOR-RELATED"/>
    <property type="match status" value="1"/>
</dbReference>
<feature type="transmembrane region" description="Helical" evidence="6">
    <location>
        <begin position="42"/>
        <end position="62"/>
    </location>
</feature>
<dbReference type="OrthoDB" id="10011262at2759"/>
<dbReference type="GO" id="GO:0004930">
    <property type="term" value="F:G protein-coupled receptor activity"/>
    <property type="evidence" value="ECO:0007669"/>
    <property type="project" value="InterPro"/>
</dbReference>
<sequence length="402" mass="45043">MIDTFLGFILYSIITTIVCSFGIFGNSLSLMVLRRKELTGSIYTYLAVLAATDLSLSIIFFLSGLSRGAFYETKWATLDALVGMPVTAAISSLSVMATVAVTIDRVLFLWHPVQCTRPRFCNPRIARKLMTAGLFLAVIMNIPYCFIFEWTEEGHLKTSAFFHSSIYNCFNWIMLIVLTIIPAFILILGNGFLIMTLRKSHKISTRCNGKRIRDHTNLTIILISIIVLFLISEIPSNMVSRMKANSLLFGGIKKINFRALEITRQICTFLGAVNVTINFLFYYLFCPVFYRALIKTIKRGKKKKMQSKSKVNVFVVKGDDDRFVPDVKILEVAKLSTRSPLCLSKSKTTPSGGDTLGKKSGNSDDTEYLEIIGSLVVRKIRVYSSLDEDSFGNESTAVAIDH</sequence>
<dbReference type="Gene3D" id="1.20.1070.10">
    <property type="entry name" value="Rhodopsin 7-helix transmembrane proteins"/>
    <property type="match status" value="1"/>
</dbReference>
<evidence type="ECO:0000256" key="6">
    <source>
        <dbReference type="SAM" id="Phobius"/>
    </source>
</evidence>
<keyword evidence="4 6" id="KW-1133">Transmembrane helix</keyword>